<dbReference type="OrthoDB" id="271725at2759"/>
<evidence type="ECO:0000313" key="7">
    <source>
        <dbReference type="Proteomes" id="UP000309340"/>
    </source>
</evidence>
<dbReference type="Gene3D" id="3.30.70.330">
    <property type="match status" value="2"/>
</dbReference>
<gene>
    <name evidence="6" type="ORF">B0A55_04922</name>
</gene>
<dbReference type="Pfam" id="PF00076">
    <property type="entry name" value="RRM_1"/>
    <property type="match status" value="2"/>
</dbReference>
<feature type="domain" description="RRM" evidence="5">
    <location>
        <begin position="353"/>
        <end position="431"/>
    </location>
</feature>
<reference evidence="6 7" key="1">
    <citation type="submission" date="2017-03" db="EMBL/GenBank/DDBJ databases">
        <title>Genomes of endolithic fungi from Antarctica.</title>
        <authorList>
            <person name="Coleine C."/>
            <person name="Masonjones S."/>
            <person name="Stajich J.E."/>
        </authorList>
    </citation>
    <scope>NUCLEOTIDE SEQUENCE [LARGE SCALE GENOMIC DNA]</scope>
    <source>
        <strain evidence="6 7">CCFEE 5184</strain>
    </source>
</reference>
<dbReference type="AlphaFoldDB" id="A0A4V5NGW3"/>
<dbReference type="InterPro" id="IPR012677">
    <property type="entry name" value="Nucleotide-bd_a/b_plait_sf"/>
</dbReference>
<protein>
    <recommendedName>
        <fullName evidence="5">RRM domain-containing protein</fullName>
    </recommendedName>
</protein>
<accession>A0A4V5NGW3</accession>
<evidence type="ECO:0000256" key="2">
    <source>
        <dbReference type="ARBA" id="ARBA00022884"/>
    </source>
</evidence>
<organism evidence="6 7">
    <name type="scientific">Friedmanniomyces simplex</name>
    <dbReference type="NCBI Taxonomy" id="329884"/>
    <lineage>
        <taxon>Eukaryota</taxon>
        <taxon>Fungi</taxon>
        <taxon>Dikarya</taxon>
        <taxon>Ascomycota</taxon>
        <taxon>Pezizomycotina</taxon>
        <taxon>Dothideomycetes</taxon>
        <taxon>Dothideomycetidae</taxon>
        <taxon>Mycosphaerellales</taxon>
        <taxon>Teratosphaeriaceae</taxon>
        <taxon>Friedmanniomyces</taxon>
    </lineage>
</organism>
<evidence type="ECO:0000259" key="5">
    <source>
        <dbReference type="PROSITE" id="PS50102"/>
    </source>
</evidence>
<evidence type="ECO:0000313" key="6">
    <source>
        <dbReference type="EMBL" id="TKA76629.1"/>
    </source>
</evidence>
<keyword evidence="2 3" id="KW-0694">RNA-binding</keyword>
<dbReference type="SMART" id="SM00360">
    <property type="entry name" value="RRM"/>
    <property type="match status" value="2"/>
</dbReference>
<feature type="domain" description="RRM" evidence="5">
    <location>
        <begin position="265"/>
        <end position="338"/>
    </location>
</feature>
<dbReference type="PROSITE" id="PS50102">
    <property type="entry name" value="RRM"/>
    <property type="match status" value="2"/>
</dbReference>
<dbReference type="SUPFAM" id="SSF54928">
    <property type="entry name" value="RNA-binding domain, RBD"/>
    <property type="match status" value="2"/>
</dbReference>
<dbReference type="EMBL" id="NAJQ01000157">
    <property type="protein sequence ID" value="TKA76629.1"/>
    <property type="molecule type" value="Genomic_DNA"/>
</dbReference>
<dbReference type="GO" id="GO:0003723">
    <property type="term" value="F:RNA binding"/>
    <property type="evidence" value="ECO:0007669"/>
    <property type="project" value="UniProtKB-UniRule"/>
</dbReference>
<dbReference type="InterPro" id="IPR035979">
    <property type="entry name" value="RBD_domain_sf"/>
</dbReference>
<feature type="region of interest" description="Disordered" evidence="4">
    <location>
        <begin position="527"/>
        <end position="572"/>
    </location>
</feature>
<keyword evidence="7" id="KW-1185">Reference proteome</keyword>
<evidence type="ECO:0000256" key="4">
    <source>
        <dbReference type="SAM" id="MobiDB-lite"/>
    </source>
</evidence>
<dbReference type="InterPro" id="IPR000504">
    <property type="entry name" value="RRM_dom"/>
</dbReference>
<dbReference type="PANTHER" id="PTHR24012">
    <property type="entry name" value="RNA BINDING PROTEIN"/>
    <property type="match status" value="1"/>
</dbReference>
<keyword evidence="1" id="KW-0677">Repeat</keyword>
<name>A0A4V5NGW3_9PEZI</name>
<evidence type="ECO:0000256" key="1">
    <source>
        <dbReference type="ARBA" id="ARBA00022737"/>
    </source>
</evidence>
<sequence length="572" mass="62228">MLTRAAIATMGDNKNTNYNRPMGGYGTGNMYNNQYGARGQTYGGMHTNQNMDLAALAHGFQGMTLQNQSFAAQAKNAMMSTGAGHYNNLSVAAVPTALYGGASQYVFPNNNYGAGNNTHSPNMYTPHATQYIAQMNYQGYQHHDNSPLSQNWTPTTGATADVPTLITPRRDSISSNENDQPATPSYAGYPGYGHAGVAINRSPSGVFTHSTPSPTSMIGPYGIPIAKQPELSDVSPRIKLLVAREPPIPRATDPSCHSRPVRGETNVYIRGLLPETTDAMLENWGLRFGDIKSSKSIIDMTTGLCKGFGFVKYHNYEDAENCIRGFHYLGYEVSFARESFYSKLKTFADDNNTNLYVSNLPKSMNEHDLAHMFPPHKVCSSRILRDKNGHGRGVGFARFESRDACDEVIAAYNNHAIQSNGEELLVQIRFADTQEQKALKQQTQAARQFRSAEYEYATQAWRQGRLPYAGTTMHDTTAGANEFDQYLGTTANVPIQGQRWAQSAVRQMPARSPLAGSMQYSGTSQPAVQLSAASGRDVKVDDGAADCKPVLTSPASAAVNSPVDSAAASEQE</sequence>
<evidence type="ECO:0000256" key="3">
    <source>
        <dbReference type="PROSITE-ProRule" id="PRU00176"/>
    </source>
</evidence>
<feature type="compositionally biased region" description="Polar residues" evidence="4">
    <location>
        <begin position="553"/>
        <end position="572"/>
    </location>
</feature>
<dbReference type="Proteomes" id="UP000309340">
    <property type="component" value="Unassembled WGS sequence"/>
</dbReference>
<proteinExistence type="predicted"/>
<comment type="caution">
    <text evidence="6">The sequence shown here is derived from an EMBL/GenBank/DDBJ whole genome shotgun (WGS) entry which is preliminary data.</text>
</comment>